<dbReference type="InParanoid" id="F2TY52"/>
<dbReference type="EMBL" id="GL832956">
    <property type="protein sequence ID" value="EGD76311.1"/>
    <property type="molecule type" value="Genomic_DNA"/>
</dbReference>
<organism evidence="2">
    <name type="scientific">Salpingoeca rosetta (strain ATCC 50818 / BSB-021)</name>
    <dbReference type="NCBI Taxonomy" id="946362"/>
    <lineage>
        <taxon>Eukaryota</taxon>
        <taxon>Choanoflagellata</taxon>
        <taxon>Craspedida</taxon>
        <taxon>Salpingoecidae</taxon>
        <taxon>Salpingoeca</taxon>
    </lineage>
</organism>
<dbReference type="AlphaFoldDB" id="F2TY52"/>
<dbReference type="GO" id="GO:0003735">
    <property type="term" value="F:structural constituent of ribosome"/>
    <property type="evidence" value="ECO:0007669"/>
    <property type="project" value="TreeGrafter"/>
</dbReference>
<proteinExistence type="predicted"/>
<sequence length="367" mass="41834">MSTTATAAVAMAMATARRVHVAKGFVARAVACVGATPARAQLHTCSCMHTKYPPRDPQYDFKMYTLRPAAKAQASDFIHELGLTNNGVIGSRLTIEAVDQYSRMGSNNAQVPLPASTPRSKNTQHSFLLLDEDKVPHFMKNATEYVFPDLEGLDKEYDMPESEVISRDPACANRRFSFVFVDTSEGQTHNTRHIRIREQDGTLRTATREEHERYNQEFFAEPSKRAQRPAVCREESLPGMFAMNRHKYILDLTVKHLHPYQRDYREVHEAVYKDVVVTSKFNALQDSPHWPAFVRWLVRTDQAHVLISTLMKASRFKDAAKLVHFIKTGSIAIPDSIEENKKIAQDYLQEFKPLKGNKNKQQQQRKA</sequence>
<dbReference type="PANTHER" id="PTHR13071">
    <property type="entry name" value="MITOCHONDRIAL 28S RIBOSOMAL PROTEIN S22"/>
    <property type="match status" value="1"/>
</dbReference>
<dbReference type="eggNOG" id="KOG3890">
    <property type="taxonomic scope" value="Eukaryota"/>
</dbReference>
<keyword evidence="2" id="KW-1185">Reference proteome</keyword>
<dbReference type="Pfam" id="PF10245">
    <property type="entry name" value="MRP-S22"/>
    <property type="match status" value="1"/>
</dbReference>
<accession>F2TY52</accession>
<dbReference type="RefSeq" id="XP_004998486.1">
    <property type="nucleotide sequence ID" value="XM_004998429.1"/>
</dbReference>
<dbReference type="GeneID" id="16079080"/>
<dbReference type="OrthoDB" id="497541at2759"/>
<evidence type="ECO:0000313" key="1">
    <source>
        <dbReference type="EMBL" id="EGD76311.1"/>
    </source>
</evidence>
<dbReference type="InterPro" id="IPR019374">
    <property type="entry name" value="Ribosomal_mS22"/>
</dbReference>
<evidence type="ECO:0000313" key="2">
    <source>
        <dbReference type="Proteomes" id="UP000007799"/>
    </source>
</evidence>
<dbReference type="GO" id="GO:0005763">
    <property type="term" value="C:mitochondrial small ribosomal subunit"/>
    <property type="evidence" value="ECO:0007669"/>
    <property type="project" value="TreeGrafter"/>
</dbReference>
<dbReference type="PANTHER" id="PTHR13071:SF4">
    <property type="entry name" value="SMALL RIBOSOMAL SUBUNIT PROTEIN MS22"/>
    <property type="match status" value="1"/>
</dbReference>
<dbReference type="STRING" id="946362.F2TY52"/>
<reference evidence="1" key="1">
    <citation type="submission" date="2009-08" db="EMBL/GenBank/DDBJ databases">
        <title>Annotation of Salpingoeca rosetta.</title>
        <authorList>
            <consortium name="The Broad Institute Genome Sequencing Platform"/>
            <person name="Russ C."/>
            <person name="Cuomo C."/>
            <person name="Burger G."/>
            <person name="Gray M.W."/>
            <person name="Holland P.W.H."/>
            <person name="King N."/>
            <person name="Lang F.B.F."/>
            <person name="Roger A.J."/>
            <person name="Ruiz-Trillo I."/>
            <person name="Young S.K."/>
            <person name="Zeng Q."/>
            <person name="Gargeya S."/>
            <person name="Alvarado L."/>
            <person name="Berlin A."/>
            <person name="Chapman S.B."/>
            <person name="Chen Z."/>
            <person name="Freedman E."/>
            <person name="Gellesch M."/>
            <person name="Goldberg J."/>
            <person name="Griggs A."/>
            <person name="Gujja S."/>
            <person name="Heilman E."/>
            <person name="Heiman D."/>
            <person name="Howarth C."/>
            <person name="Mehta T."/>
            <person name="Neiman D."/>
            <person name="Pearson M."/>
            <person name="Roberts A."/>
            <person name="Saif S."/>
            <person name="Shea T."/>
            <person name="Shenoy N."/>
            <person name="Sisk P."/>
            <person name="Stolte C."/>
            <person name="Sykes S."/>
            <person name="White J."/>
            <person name="Yandava C."/>
            <person name="Haas B."/>
            <person name="Nusbaum C."/>
            <person name="Birren B."/>
        </authorList>
    </citation>
    <scope>NUCLEOTIDE SEQUENCE [LARGE SCALE GENOMIC DNA]</scope>
    <source>
        <strain evidence="1">ATCC 50818</strain>
    </source>
</reference>
<protein>
    <submittedName>
        <fullName evidence="1">Uncharacterized protein</fullName>
    </submittedName>
</protein>
<dbReference type="Proteomes" id="UP000007799">
    <property type="component" value="Unassembled WGS sequence"/>
</dbReference>
<dbReference type="KEGG" id="sre:PTSG_01014"/>
<name>F2TY52_SALR5</name>
<gene>
    <name evidence="1" type="ORF">PTSG_01014</name>
</gene>